<organism evidence="2 3">
    <name type="scientific">Allacma fusca</name>
    <dbReference type="NCBI Taxonomy" id="39272"/>
    <lineage>
        <taxon>Eukaryota</taxon>
        <taxon>Metazoa</taxon>
        <taxon>Ecdysozoa</taxon>
        <taxon>Arthropoda</taxon>
        <taxon>Hexapoda</taxon>
        <taxon>Collembola</taxon>
        <taxon>Symphypleona</taxon>
        <taxon>Sminthuridae</taxon>
        <taxon>Allacma</taxon>
    </lineage>
</organism>
<feature type="signal peptide" evidence="1">
    <location>
        <begin position="1"/>
        <end position="19"/>
    </location>
</feature>
<name>A0A8J2M4H6_9HEXA</name>
<evidence type="ECO:0000313" key="3">
    <source>
        <dbReference type="Proteomes" id="UP000708208"/>
    </source>
</evidence>
<feature type="non-terminal residue" evidence="2">
    <location>
        <position position="1"/>
    </location>
</feature>
<evidence type="ECO:0000313" key="2">
    <source>
        <dbReference type="EMBL" id="CAG7832505.1"/>
    </source>
</evidence>
<feature type="chain" id="PRO_5035218813" evidence="1">
    <location>
        <begin position="20"/>
        <end position="87"/>
    </location>
</feature>
<proteinExistence type="predicted"/>
<comment type="caution">
    <text evidence="2">The sequence shown here is derived from an EMBL/GenBank/DDBJ whole genome shotgun (WGS) entry which is preliminary data.</text>
</comment>
<gene>
    <name evidence="2" type="ORF">AFUS01_LOCUS42188</name>
</gene>
<reference evidence="2" key="1">
    <citation type="submission" date="2021-06" db="EMBL/GenBank/DDBJ databases">
        <authorList>
            <person name="Hodson N. C."/>
            <person name="Mongue J. A."/>
            <person name="Jaron S. K."/>
        </authorList>
    </citation>
    <scope>NUCLEOTIDE SEQUENCE</scope>
</reference>
<keyword evidence="1" id="KW-0732">Signal</keyword>
<evidence type="ECO:0000256" key="1">
    <source>
        <dbReference type="SAM" id="SignalP"/>
    </source>
</evidence>
<accession>A0A8J2M4H6</accession>
<protein>
    <submittedName>
        <fullName evidence="2">Uncharacterized protein</fullName>
    </submittedName>
</protein>
<dbReference type="AlphaFoldDB" id="A0A8J2M4H6"/>
<dbReference type="EMBL" id="CAJVCH010565392">
    <property type="protein sequence ID" value="CAG7832505.1"/>
    <property type="molecule type" value="Genomic_DNA"/>
</dbReference>
<keyword evidence="3" id="KW-1185">Reference proteome</keyword>
<sequence>MNLNFLVISCLAITLGVTSESIAIGRIQPRRVRREIVHHFTGSEGLGDPRSPIRIHGSQQVRFARKVLDTDLVLENAQEGYFPIWLS</sequence>
<dbReference type="Proteomes" id="UP000708208">
    <property type="component" value="Unassembled WGS sequence"/>
</dbReference>